<evidence type="ECO:0000313" key="2">
    <source>
        <dbReference type="Proteomes" id="UP000681075"/>
    </source>
</evidence>
<dbReference type="Proteomes" id="UP000681075">
    <property type="component" value="Unassembled WGS sequence"/>
</dbReference>
<evidence type="ECO:0000313" key="1">
    <source>
        <dbReference type="EMBL" id="GIL39990.1"/>
    </source>
</evidence>
<proteinExistence type="predicted"/>
<dbReference type="RefSeq" id="WP_420243103.1">
    <property type="nucleotide sequence ID" value="NZ_BOPV01000001.1"/>
</dbReference>
<keyword evidence="2" id="KW-1185">Reference proteome</keyword>
<reference evidence="1" key="1">
    <citation type="submission" date="2021-02" db="EMBL/GenBank/DDBJ databases">
        <title>Genome sequence of Rhodospirillales sp. strain TMPK1 isolated from soil.</title>
        <authorList>
            <person name="Nakai R."/>
            <person name="Kusada H."/>
            <person name="Tamaki H."/>
        </authorList>
    </citation>
    <scope>NUCLEOTIDE SEQUENCE</scope>
    <source>
        <strain evidence="1">TMPK1</strain>
    </source>
</reference>
<dbReference type="EMBL" id="BOPV01000001">
    <property type="protein sequence ID" value="GIL39990.1"/>
    <property type="molecule type" value="Genomic_DNA"/>
</dbReference>
<gene>
    <name evidence="1" type="ORF">TMPK1_22270</name>
</gene>
<name>A0A8S8XFV6_9PROT</name>
<organism evidence="1 2">
    <name type="scientific">Roseiterribacter gracilis</name>
    <dbReference type="NCBI Taxonomy" id="2812848"/>
    <lineage>
        <taxon>Bacteria</taxon>
        <taxon>Pseudomonadati</taxon>
        <taxon>Pseudomonadota</taxon>
        <taxon>Alphaproteobacteria</taxon>
        <taxon>Rhodospirillales</taxon>
        <taxon>Roseiterribacteraceae</taxon>
        <taxon>Roseiterribacter</taxon>
    </lineage>
</organism>
<sequence length="91" mass="10099">MSEQEETPELGARFVEWVGAIARLVEEQDRLRQVNATLAGQVEAMAQELAELRAQLGQVPGALERAAKAETKLAVDAKIKELETLWKKRKG</sequence>
<protein>
    <submittedName>
        <fullName evidence="1">Uncharacterized protein</fullName>
    </submittedName>
</protein>
<accession>A0A8S8XFV6</accession>
<dbReference type="AlphaFoldDB" id="A0A8S8XFV6"/>
<dbReference type="Gene3D" id="1.20.5.340">
    <property type="match status" value="1"/>
</dbReference>
<comment type="caution">
    <text evidence="1">The sequence shown here is derived from an EMBL/GenBank/DDBJ whole genome shotgun (WGS) entry which is preliminary data.</text>
</comment>